<dbReference type="EMBL" id="JBCFQK010000004">
    <property type="protein sequence ID" value="MFA9193699.1"/>
    <property type="molecule type" value="Genomic_DNA"/>
</dbReference>
<evidence type="ECO:0000259" key="1">
    <source>
        <dbReference type="PROSITE" id="PS51340"/>
    </source>
</evidence>
<evidence type="ECO:0000313" key="2">
    <source>
        <dbReference type="EMBL" id="MFA9193699.1"/>
    </source>
</evidence>
<comment type="caution">
    <text evidence="2">The sequence shown here is derived from an EMBL/GenBank/DDBJ whole genome shotgun (WGS) entry which is preliminary data.</text>
</comment>
<dbReference type="Pfam" id="PF03473">
    <property type="entry name" value="MOSC"/>
    <property type="match status" value="1"/>
</dbReference>
<evidence type="ECO:0000313" key="3">
    <source>
        <dbReference type="Proteomes" id="UP001574170"/>
    </source>
</evidence>
<protein>
    <submittedName>
        <fullName evidence="2">MOSC N-terminal beta barrel domain-containing protein</fullName>
    </submittedName>
</protein>
<reference evidence="2 3" key="1">
    <citation type="submission" date="2024-04" db="EMBL/GenBank/DDBJ databases">
        <title>New Clade of Flavobacterium.</title>
        <authorList>
            <person name="Matos L."/>
            <person name="Proenca D.N."/>
            <person name="Fransisco R.M."/>
            <person name="Chung A.P."/>
            <person name="Maccario L."/>
            <person name="Sorensen S.J."/>
            <person name="Morais P.V."/>
        </authorList>
    </citation>
    <scope>NUCLEOTIDE SEQUENCE [LARGE SCALE GENOMIC DNA]</scope>
    <source>
        <strain evidence="2 3">FBOR7N2.3</strain>
    </source>
</reference>
<proteinExistence type="predicted"/>
<accession>A0ABV4TKM0</accession>
<dbReference type="PROSITE" id="PS51340">
    <property type="entry name" value="MOSC"/>
    <property type="match status" value="1"/>
</dbReference>
<gene>
    <name evidence="2" type="ORF">AAGV33_04720</name>
</gene>
<feature type="domain" description="MOSC" evidence="1">
    <location>
        <begin position="122"/>
        <end position="269"/>
    </location>
</feature>
<dbReference type="RefSeq" id="WP_373390799.1">
    <property type="nucleotide sequence ID" value="NZ_JBCFQJ010000002.1"/>
</dbReference>
<name>A0ABV4TKM0_9FLAO</name>
<dbReference type="PANTHER" id="PTHR14237:SF19">
    <property type="entry name" value="MITOCHONDRIAL AMIDOXIME REDUCING COMPONENT 1"/>
    <property type="match status" value="1"/>
</dbReference>
<dbReference type="PANTHER" id="PTHR14237">
    <property type="entry name" value="MOLYBDOPTERIN COFACTOR SULFURASE MOSC"/>
    <property type="match status" value="1"/>
</dbReference>
<sequence>MLQLSEIWIYPVKSLGGIALQQSRVTDRGLEHDRRWLLVDENDCFITQREHPKLALFQPEIAGDFLRISHKEVQVSIAVPLYPSFLETETSIKVTVWEDVVAAFEVRPEASQWFSEILGFNVRLVYMPDESLRKVEADYSVTPNDVTSFSDGFPFLIIGQSSLDDLNSRMNKALSIRRFRPNFVFSGGKAYEEETWKEFTMGTLSFYGVKPCSRCIMTMVDPETGVLTGKEPLFTLSKYKKVDKKVIFGQNVIAQQQGNLAVGDLVTVQKRI</sequence>
<dbReference type="InterPro" id="IPR005302">
    <property type="entry name" value="MoCF_Sase_C"/>
</dbReference>
<dbReference type="InterPro" id="IPR005303">
    <property type="entry name" value="MOCOS_middle"/>
</dbReference>
<dbReference type="Pfam" id="PF03476">
    <property type="entry name" value="MOSC_N"/>
    <property type="match status" value="1"/>
</dbReference>
<dbReference type="Proteomes" id="UP001574170">
    <property type="component" value="Unassembled WGS sequence"/>
</dbReference>
<dbReference type="InterPro" id="IPR011037">
    <property type="entry name" value="Pyrv_Knase-like_insert_dom_sf"/>
</dbReference>
<keyword evidence="3" id="KW-1185">Reference proteome</keyword>
<dbReference type="SUPFAM" id="SSF50800">
    <property type="entry name" value="PK beta-barrel domain-like"/>
    <property type="match status" value="1"/>
</dbReference>
<dbReference type="SUPFAM" id="SSF141673">
    <property type="entry name" value="MOSC N-terminal domain-like"/>
    <property type="match status" value="1"/>
</dbReference>
<organism evidence="2 3">
    <name type="scientific">Flavobacterium magnesitis</name>
    <dbReference type="NCBI Taxonomy" id="3138077"/>
    <lineage>
        <taxon>Bacteria</taxon>
        <taxon>Pseudomonadati</taxon>
        <taxon>Bacteroidota</taxon>
        <taxon>Flavobacteriia</taxon>
        <taxon>Flavobacteriales</taxon>
        <taxon>Flavobacteriaceae</taxon>
        <taxon>Flavobacterium</taxon>
    </lineage>
</organism>